<organism evidence="6 7">
    <name type="scientific">Pontibacter mangrovi</name>
    <dbReference type="NCBI Taxonomy" id="2589816"/>
    <lineage>
        <taxon>Bacteria</taxon>
        <taxon>Pseudomonadati</taxon>
        <taxon>Bacteroidota</taxon>
        <taxon>Cytophagia</taxon>
        <taxon>Cytophagales</taxon>
        <taxon>Hymenobacteraceae</taxon>
        <taxon>Pontibacter</taxon>
    </lineage>
</organism>
<dbReference type="PROSITE" id="PS51123">
    <property type="entry name" value="OMPA_2"/>
    <property type="match status" value="1"/>
</dbReference>
<evidence type="ECO:0000313" key="7">
    <source>
        <dbReference type="Proteomes" id="UP000316727"/>
    </source>
</evidence>
<accession>A0A501W814</accession>
<reference evidence="6 7" key="1">
    <citation type="submission" date="2019-06" db="EMBL/GenBank/DDBJ databases">
        <title>A novel bacterium of genus Pontibacter, isolated from marine sediment.</title>
        <authorList>
            <person name="Huang H."/>
            <person name="Mo K."/>
            <person name="Hu Y."/>
        </authorList>
    </citation>
    <scope>NUCLEOTIDE SEQUENCE [LARGE SCALE GENOMIC DNA]</scope>
    <source>
        <strain evidence="6 7">HB172049</strain>
    </source>
</reference>
<evidence type="ECO:0000313" key="6">
    <source>
        <dbReference type="EMBL" id="TPE45478.1"/>
    </source>
</evidence>
<dbReference type="PRINTS" id="PR01021">
    <property type="entry name" value="OMPADOMAIN"/>
</dbReference>
<evidence type="ECO:0000256" key="1">
    <source>
        <dbReference type="ARBA" id="ARBA00004442"/>
    </source>
</evidence>
<proteinExistence type="predicted"/>
<dbReference type="InterPro" id="IPR050330">
    <property type="entry name" value="Bact_OuterMem_StrucFunc"/>
</dbReference>
<name>A0A501W814_9BACT</name>
<dbReference type="OrthoDB" id="853367at2"/>
<dbReference type="Pfam" id="PF00691">
    <property type="entry name" value="OmpA"/>
    <property type="match status" value="1"/>
</dbReference>
<gene>
    <name evidence="6" type="ORF">FJM65_05495</name>
</gene>
<dbReference type="AlphaFoldDB" id="A0A501W814"/>
<evidence type="ECO:0000256" key="2">
    <source>
        <dbReference type="ARBA" id="ARBA00023136"/>
    </source>
</evidence>
<dbReference type="PANTHER" id="PTHR30329:SF21">
    <property type="entry name" value="LIPOPROTEIN YIAD-RELATED"/>
    <property type="match status" value="1"/>
</dbReference>
<dbReference type="Gene3D" id="3.30.1330.60">
    <property type="entry name" value="OmpA-like domain"/>
    <property type="match status" value="1"/>
</dbReference>
<keyword evidence="7" id="KW-1185">Reference proteome</keyword>
<dbReference type="CDD" id="cd07185">
    <property type="entry name" value="OmpA_C-like"/>
    <property type="match status" value="1"/>
</dbReference>
<comment type="caution">
    <text evidence="6">The sequence shown here is derived from an EMBL/GenBank/DDBJ whole genome shotgun (WGS) entry which is preliminary data.</text>
</comment>
<dbReference type="PANTHER" id="PTHR30329">
    <property type="entry name" value="STATOR ELEMENT OF FLAGELLAR MOTOR COMPLEX"/>
    <property type="match status" value="1"/>
</dbReference>
<dbReference type="EMBL" id="VFRQ01000002">
    <property type="protein sequence ID" value="TPE45478.1"/>
    <property type="molecule type" value="Genomic_DNA"/>
</dbReference>
<dbReference type="GO" id="GO:0009279">
    <property type="term" value="C:cell outer membrane"/>
    <property type="evidence" value="ECO:0007669"/>
    <property type="project" value="UniProtKB-SubCell"/>
</dbReference>
<evidence type="ECO:0000256" key="3">
    <source>
        <dbReference type="ARBA" id="ARBA00023237"/>
    </source>
</evidence>
<dbReference type="InterPro" id="IPR006665">
    <property type="entry name" value="OmpA-like"/>
</dbReference>
<keyword evidence="3" id="KW-0998">Cell outer membrane</keyword>
<keyword evidence="2 4" id="KW-0472">Membrane</keyword>
<dbReference type="InterPro" id="IPR036737">
    <property type="entry name" value="OmpA-like_sf"/>
</dbReference>
<protein>
    <submittedName>
        <fullName evidence="6">OmpA family protein</fullName>
    </submittedName>
</protein>
<evidence type="ECO:0000259" key="5">
    <source>
        <dbReference type="PROSITE" id="PS51123"/>
    </source>
</evidence>
<dbReference type="InterPro" id="IPR006664">
    <property type="entry name" value="OMP_bac"/>
</dbReference>
<evidence type="ECO:0000256" key="4">
    <source>
        <dbReference type="PROSITE-ProRule" id="PRU00473"/>
    </source>
</evidence>
<sequence length="224" mass="24767">MSCSVAVSMKLSIQAMKKHMILMILGVGAMSACNDPKGTVENDSLSDATADTAVMYEDERGRVEAEGAEIKDVGEDFWAGIDWDAPVVDDPELRGSEVEMRSGNDYNIYAMDDRLLFDTDKAQIRAEGEEKLQEIANKIKDLPQNGQIRVFGHADARASNEYNEELSAERANAVKDWLQNKGDIDARRLSVEAMGETAPRATNETAKGRQLNRRVAVVVVTREQ</sequence>
<comment type="subcellular location">
    <subcellularLocation>
        <location evidence="1">Cell outer membrane</location>
    </subcellularLocation>
</comment>
<dbReference type="Proteomes" id="UP000316727">
    <property type="component" value="Unassembled WGS sequence"/>
</dbReference>
<feature type="domain" description="OmpA-like" evidence="5">
    <location>
        <begin position="104"/>
        <end position="223"/>
    </location>
</feature>
<dbReference type="SUPFAM" id="SSF103088">
    <property type="entry name" value="OmpA-like"/>
    <property type="match status" value="1"/>
</dbReference>